<evidence type="ECO:0000256" key="8">
    <source>
        <dbReference type="SAM" id="MobiDB-lite"/>
    </source>
</evidence>
<dbReference type="PROSITE" id="PS50011">
    <property type="entry name" value="PROTEIN_KINASE_DOM"/>
    <property type="match status" value="1"/>
</dbReference>
<evidence type="ECO:0000256" key="1">
    <source>
        <dbReference type="ARBA" id="ARBA00012513"/>
    </source>
</evidence>
<feature type="compositionally biased region" description="Acidic residues" evidence="8">
    <location>
        <begin position="496"/>
        <end position="505"/>
    </location>
</feature>
<dbReference type="SMART" id="SM00220">
    <property type="entry name" value="S_TKc"/>
    <property type="match status" value="1"/>
</dbReference>
<feature type="region of interest" description="Disordered" evidence="8">
    <location>
        <begin position="266"/>
        <end position="351"/>
    </location>
</feature>
<proteinExistence type="predicted"/>
<keyword evidence="6 7" id="KW-0067">ATP-binding</keyword>
<accession>A0ABU2JTC8</accession>
<dbReference type="InterPro" id="IPR011009">
    <property type="entry name" value="Kinase-like_dom_sf"/>
</dbReference>
<evidence type="ECO:0000256" key="5">
    <source>
        <dbReference type="ARBA" id="ARBA00022777"/>
    </source>
</evidence>
<dbReference type="SUPFAM" id="SSF56112">
    <property type="entry name" value="Protein kinase-like (PK-like)"/>
    <property type="match status" value="1"/>
</dbReference>
<feature type="compositionally biased region" description="Gly residues" evidence="8">
    <location>
        <begin position="451"/>
        <end position="483"/>
    </location>
</feature>
<dbReference type="RefSeq" id="WP_311668333.1">
    <property type="nucleotide sequence ID" value="NZ_JAVREO010000010.1"/>
</dbReference>
<comment type="caution">
    <text evidence="10">The sequence shown here is derived from an EMBL/GenBank/DDBJ whole genome shotgun (WGS) entry which is preliminary data.</text>
</comment>
<feature type="compositionally biased region" description="Basic and acidic residues" evidence="8">
    <location>
        <begin position="333"/>
        <end position="350"/>
    </location>
</feature>
<dbReference type="Gene3D" id="1.10.510.10">
    <property type="entry name" value="Transferase(Phosphotransferase) domain 1"/>
    <property type="match status" value="1"/>
</dbReference>
<feature type="binding site" evidence="7">
    <location>
        <position position="41"/>
    </location>
    <ligand>
        <name>ATP</name>
        <dbReference type="ChEBI" id="CHEBI:30616"/>
    </ligand>
</feature>
<sequence length="644" mass="66943">MVRRGTELGGRYHLVARIGGGAMGEVWRADDNVLGRHVAVKVLRPKLLDDPTFVARFRREARVLATLNHPNIVQVHDYGENQPADDDAEASVAYIVMELVEGQPLERLATEGARMAPARALGIAAEALDGLHAAHQQDIVHRDIKPSNLMLSTEDRVKVTDFGIARAVAGAKLTDSRTVLGTALYMAPEQAEGKGAVPASDLYSIGVICYQLLTGGLPFTGDSAVEILLKHIRRPVPALPDDLPEPVRAFVLRALAKEPDQRHASAAAMAAAARRAATGEPADDPPPAVVIAGPDASEAATEVAQTADPGDAEAPAAPVAEPAAVEPGTEPPGQDKQDEGAEEKAKDEGKRRRRVPLVVAMPMVVVVGVGSTLFAERLPWNPGGGGAPESAPSLPVPRDGETPEDEPTDPAEEEPTADEDPEDTEEDESATDRGTDDEETGDDPQENADVAGGGVANPGGGTNSGGDTGGSDGSSGGSSGDSSGGSSSSGGTPADPPDEPDEPDDPPANPGGPPRGCGGDNWGHLTSVGDGLRVGLVSDQPTDNTAVIMGGHTALGWVRSDAFGNDLSPCNEDHPILTTSFTNPDHLVIRGNLSGFWQLQSAGSGAHYVRDITGRCLTNNGAGEQLIMDTCISNNRYQQWHLPG</sequence>
<dbReference type="InterPro" id="IPR017441">
    <property type="entry name" value="Protein_kinase_ATP_BS"/>
</dbReference>
<evidence type="ECO:0000256" key="3">
    <source>
        <dbReference type="ARBA" id="ARBA00022679"/>
    </source>
</evidence>
<feature type="compositionally biased region" description="Acidic residues" evidence="8">
    <location>
        <begin position="402"/>
        <end position="446"/>
    </location>
</feature>
<dbReference type="GO" id="GO:0016301">
    <property type="term" value="F:kinase activity"/>
    <property type="evidence" value="ECO:0007669"/>
    <property type="project" value="UniProtKB-KW"/>
</dbReference>
<feature type="compositionally biased region" description="Low complexity" evidence="8">
    <location>
        <begin position="266"/>
        <end position="276"/>
    </location>
</feature>
<keyword evidence="5 10" id="KW-0418">Kinase</keyword>
<dbReference type="PANTHER" id="PTHR43289:SF6">
    <property type="entry name" value="SERINE_THREONINE-PROTEIN KINASE NEKL-3"/>
    <property type="match status" value="1"/>
</dbReference>
<evidence type="ECO:0000256" key="2">
    <source>
        <dbReference type="ARBA" id="ARBA00022527"/>
    </source>
</evidence>
<dbReference type="Pfam" id="PF00069">
    <property type="entry name" value="Pkinase"/>
    <property type="match status" value="1"/>
</dbReference>
<feature type="domain" description="Protein kinase" evidence="9">
    <location>
        <begin position="12"/>
        <end position="278"/>
    </location>
</feature>
<gene>
    <name evidence="10" type="ORF">RM844_18345</name>
</gene>
<evidence type="ECO:0000313" key="10">
    <source>
        <dbReference type="EMBL" id="MDT0268248.1"/>
    </source>
</evidence>
<keyword evidence="3" id="KW-0808">Transferase</keyword>
<protein>
    <recommendedName>
        <fullName evidence="1">non-specific serine/threonine protein kinase</fullName>
        <ecNumber evidence="1">2.7.11.1</ecNumber>
    </recommendedName>
</protein>
<dbReference type="Gene3D" id="3.30.200.20">
    <property type="entry name" value="Phosphorylase Kinase, domain 1"/>
    <property type="match status" value="1"/>
</dbReference>
<evidence type="ECO:0000313" key="11">
    <source>
        <dbReference type="Proteomes" id="UP001183410"/>
    </source>
</evidence>
<organism evidence="10 11">
    <name type="scientific">Streptomyces chisholmiae</name>
    <dbReference type="NCBI Taxonomy" id="3075540"/>
    <lineage>
        <taxon>Bacteria</taxon>
        <taxon>Bacillati</taxon>
        <taxon>Actinomycetota</taxon>
        <taxon>Actinomycetes</taxon>
        <taxon>Kitasatosporales</taxon>
        <taxon>Streptomycetaceae</taxon>
        <taxon>Streptomyces</taxon>
    </lineage>
</organism>
<evidence type="ECO:0000256" key="6">
    <source>
        <dbReference type="ARBA" id="ARBA00022840"/>
    </source>
</evidence>
<keyword evidence="2" id="KW-0723">Serine/threonine-protein kinase</keyword>
<dbReference type="CDD" id="cd14014">
    <property type="entry name" value="STKc_PknB_like"/>
    <property type="match status" value="1"/>
</dbReference>
<evidence type="ECO:0000259" key="9">
    <source>
        <dbReference type="PROSITE" id="PS50011"/>
    </source>
</evidence>
<dbReference type="EC" id="2.7.11.1" evidence="1"/>
<dbReference type="Proteomes" id="UP001183410">
    <property type="component" value="Unassembled WGS sequence"/>
</dbReference>
<keyword evidence="11" id="KW-1185">Reference proteome</keyword>
<reference evidence="11" key="1">
    <citation type="submission" date="2023-07" db="EMBL/GenBank/DDBJ databases">
        <title>30 novel species of actinomycetes from the DSMZ collection.</title>
        <authorList>
            <person name="Nouioui I."/>
        </authorList>
    </citation>
    <scope>NUCLEOTIDE SEQUENCE [LARGE SCALE GENOMIC DNA]</scope>
    <source>
        <strain evidence="11">DSM 44915</strain>
    </source>
</reference>
<dbReference type="EMBL" id="JAVREO010000010">
    <property type="protein sequence ID" value="MDT0268248.1"/>
    <property type="molecule type" value="Genomic_DNA"/>
</dbReference>
<dbReference type="PROSITE" id="PS00107">
    <property type="entry name" value="PROTEIN_KINASE_ATP"/>
    <property type="match status" value="1"/>
</dbReference>
<dbReference type="PROSITE" id="PS50231">
    <property type="entry name" value="RICIN_B_LECTIN"/>
    <property type="match status" value="1"/>
</dbReference>
<dbReference type="InterPro" id="IPR000719">
    <property type="entry name" value="Prot_kinase_dom"/>
</dbReference>
<dbReference type="PANTHER" id="PTHR43289">
    <property type="entry name" value="MITOGEN-ACTIVATED PROTEIN KINASE KINASE KINASE 20-RELATED"/>
    <property type="match status" value="1"/>
</dbReference>
<dbReference type="PROSITE" id="PS00108">
    <property type="entry name" value="PROTEIN_KINASE_ST"/>
    <property type="match status" value="1"/>
</dbReference>
<evidence type="ECO:0000256" key="4">
    <source>
        <dbReference type="ARBA" id="ARBA00022741"/>
    </source>
</evidence>
<feature type="compositionally biased region" description="Low complexity" evidence="8">
    <location>
        <begin position="484"/>
        <end position="493"/>
    </location>
</feature>
<keyword evidence="4 7" id="KW-0547">Nucleotide-binding</keyword>
<feature type="compositionally biased region" description="Low complexity" evidence="8">
    <location>
        <begin position="306"/>
        <end position="332"/>
    </location>
</feature>
<name>A0ABU2JTC8_9ACTN</name>
<dbReference type="InterPro" id="IPR008271">
    <property type="entry name" value="Ser/Thr_kinase_AS"/>
</dbReference>
<evidence type="ECO:0000256" key="7">
    <source>
        <dbReference type="PROSITE-ProRule" id="PRU10141"/>
    </source>
</evidence>
<feature type="region of interest" description="Disordered" evidence="8">
    <location>
        <begin position="380"/>
        <end position="526"/>
    </location>
</feature>